<organism evidence="3 4">
    <name type="scientific">Kangiella japonica</name>
    <dbReference type="NCBI Taxonomy" id="647384"/>
    <lineage>
        <taxon>Bacteria</taxon>
        <taxon>Pseudomonadati</taxon>
        <taxon>Pseudomonadota</taxon>
        <taxon>Gammaproteobacteria</taxon>
        <taxon>Kangiellales</taxon>
        <taxon>Kangiellaceae</taxon>
        <taxon>Kangiella</taxon>
    </lineage>
</organism>
<dbReference type="Proteomes" id="UP001501221">
    <property type="component" value="Unassembled WGS sequence"/>
</dbReference>
<gene>
    <name evidence="3" type="ORF">GCM10009123_04140</name>
</gene>
<comment type="caution">
    <text evidence="3">The sequence shown here is derived from an EMBL/GenBank/DDBJ whole genome shotgun (WGS) entry which is preliminary data.</text>
</comment>
<dbReference type="EMBL" id="BAAAFM010000001">
    <property type="protein sequence ID" value="GAA0199942.1"/>
    <property type="molecule type" value="Genomic_DNA"/>
</dbReference>
<proteinExistence type="inferred from homology"/>
<evidence type="ECO:0000256" key="2">
    <source>
        <dbReference type="ARBA" id="ARBA00022801"/>
    </source>
</evidence>
<dbReference type="Gene3D" id="3.10.129.10">
    <property type="entry name" value="Hotdog Thioesterase"/>
    <property type="match status" value="1"/>
</dbReference>
<dbReference type="CDD" id="cd00586">
    <property type="entry name" value="4HBT"/>
    <property type="match status" value="1"/>
</dbReference>
<sequence length="154" mass="17855">MIMKASPATTLEQFKQDFPVILPIRVAWGEMDAFQHVNNVSYIRYFESARITYMEAMKMEADIKVSPVGPILGDVYCRYRRPVTYPDTLHVGTKISELHEFGFIMEYQAFSEKQQTVTTLGHCKIVMIDYRTNQKVPVEGEMLDKILKLQPELK</sequence>
<dbReference type="InterPro" id="IPR029069">
    <property type="entry name" value="HotDog_dom_sf"/>
</dbReference>
<comment type="similarity">
    <text evidence="1">Belongs to the 4-hydroxybenzoyl-CoA thioesterase family.</text>
</comment>
<dbReference type="SUPFAM" id="SSF54637">
    <property type="entry name" value="Thioesterase/thiol ester dehydrase-isomerase"/>
    <property type="match status" value="1"/>
</dbReference>
<keyword evidence="2" id="KW-0378">Hydrolase</keyword>
<evidence type="ECO:0000313" key="4">
    <source>
        <dbReference type="Proteomes" id="UP001501221"/>
    </source>
</evidence>
<evidence type="ECO:0000256" key="1">
    <source>
        <dbReference type="ARBA" id="ARBA00005953"/>
    </source>
</evidence>
<accession>A0ABN0SU36</accession>
<evidence type="ECO:0000313" key="3">
    <source>
        <dbReference type="EMBL" id="GAA0199942.1"/>
    </source>
</evidence>
<protein>
    <submittedName>
        <fullName evidence="3">Thioesterase family protein</fullName>
    </submittedName>
</protein>
<dbReference type="PANTHER" id="PTHR31793">
    <property type="entry name" value="4-HYDROXYBENZOYL-COA THIOESTERASE FAMILY MEMBER"/>
    <property type="match status" value="1"/>
</dbReference>
<dbReference type="PANTHER" id="PTHR31793:SF27">
    <property type="entry name" value="NOVEL THIOESTERASE SUPERFAMILY DOMAIN AND SAPOSIN A-TYPE DOMAIN CONTAINING PROTEIN (0610012H03RIK)"/>
    <property type="match status" value="1"/>
</dbReference>
<name>A0ABN0SU36_9GAMM</name>
<reference evidence="3 4" key="1">
    <citation type="journal article" date="2019" name="Int. J. Syst. Evol. Microbiol.">
        <title>The Global Catalogue of Microorganisms (GCM) 10K type strain sequencing project: providing services to taxonomists for standard genome sequencing and annotation.</title>
        <authorList>
            <consortium name="The Broad Institute Genomics Platform"/>
            <consortium name="The Broad Institute Genome Sequencing Center for Infectious Disease"/>
            <person name="Wu L."/>
            <person name="Ma J."/>
        </authorList>
    </citation>
    <scope>NUCLEOTIDE SEQUENCE [LARGE SCALE GENOMIC DNA]</scope>
    <source>
        <strain evidence="3 4">JCM 16211</strain>
    </source>
</reference>
<keyword evidence="4" id="KW-1185">Reference proteome</keyword>
<dbReference type="InterPro" id="IPR050563">
    <property type="entry name" value="4-hydroxybenzoyl-CoA_TE"/>
</dbReference>
<dbReference type="Pfam" id="PF13279">
    <property type="entry name" value="4HBT_2"/>
    <property type="match status" value="1"/>
</dbReference>